<evidence type="ECO:0000313" key="1">
    <source>
        <dbReference type="EMBL" id="KKK54600.1"/>
    </source>
</evidence>
<comment type="caution">
    <text evidence="1">The sequence shown here is derived from an EMBL/GenBank/DDBJ whole genome shotgun (WGS) entry which is preliminary data.</text>
</comment>
<accession>A0A0F8X1A6</accession>
<dbReference type="AlphaFoldDB" id="A0A0F8X1A6"/>
<sequence length="61" mass="7297">MIWKLVLLTWFGSVPQLLQDIPVDDLRDCKRQIAHYEQEWVDAPKEFVSVMYCTQGKIHYD</sequence>
<protein>
    <submittedName>
        <fullName evidence="1">Uncharacterized protein</fullName>
    </submittedName>
</protein>
<reference evidence="1" key="1">
    <citation type="journal article" date="2015" name="Nature">
        <title>Complex archaea that bridge the gap between prokaryotes and eukaryotes.</title>
        <authorList>
            <person name="Spang A."/>
            <person name="Saw J.H."/>
            <person name="Jorgensen S.L."/>
            <person name="Zaremba-Niedzwiedzka K."/>
            <person name="Martijn J."/>
            <person name="Lind A.E."/>
            <person name="van Eijk R."/>
            <person name="Schleper C."/>
            <person name="Guy L."/>
            <person name="Ettema T.J."/>
        </authorList>
    </citation>
    <scope>NUCLEOTIDE SEQUENCE</scope>
</reference>
<organism evidence="1">
    <name type="scientific">marine sediment metagenome</name>
    <dbReference type="NCBI Taxonomy" id="412755"/>
    <lineage>
        <taxon>unclassified sequences</taxon>
        <taxon>metagenomes</taxon>
        <taxon>ecological metagenomes</taxon>
    </lineage>
</organism>
<proteinExistence type="predicted"/>
<name>A0A0F8X1A6_9ZZZZ</name>
<gene>
    <name evidence="1" type="ORF">LCGC14_3083100</name>
</gene>
<dbReference type="EMBL" id="LAZR01065916">
    <property type="protein sequence ID" value="KKK54600.1"/>
    <property type="molecule type" value="Genomic_DNA"/>
</dbReference>